<protein>
    <recommendedName>
        <fullName evidence="2">GNAT family N-acetyltransferase</fullName>
    </recommendedName>
</protein>
<dbReference type="AlphaFoldDB" id="A0A5T0XZ41"/>
<dbReference type="InterPro" id="IPR016181">
    <property type="entry name" value="Acyl_CoA_acyltransferase"/>
</dbReference>
<evidence type="ECO:0000313" key="1">
    <source>
        <dbReference type="EMBL" id="EAK5385122.1"/>
    </source>
</evidence>
<dbReference type="Gene3D" id="3.40.630.30">
    <property type="match status" value="1"/>
</dbReference>
<proteinExistence type="predicted"/>
<evidence type="ECO:0008006" key="2">
    <source>
        <dbReference type="Google" id="ProtNLM"/>
    </source>
</evidence>
<dbReference type="RefSeq" id="WP_002873229.1">
    <property type="nucleotide sequence ID" value="NZ_JAGTLD010000004.1"/>
</dbReference>
<accession>A0A5T0XZ41</accession>
<sequence>MSHEIRFCALEEYKLLIDFIKKHWKKDHIFVKSKQALDFQHLDKKNKRYNFIVAYNTTNKEFDAILGFILISQYSHLKDENLWLSIWKSKKNYAGLGLRLVKSLEQKLKPKHIGALGLSTYSRKFYKLFNYDRIAILDHFYIKNQKIACFKIANFSQTQEKSNSSSVYEIKTLTLFEFQKSDLKFHFLPKKDLCYFIERYYKNPFYSYKNYGIYKNKTLVASFFARIVEQNNSKGMFITDWLGKFPKKLYNAFEVLLEVNQCEFISFMCYVKNPKPIYAMGFKLLNKDENLIPVYFEPFVKENIDIYFAFKSKNKNYAIFKGDSDQDRINKL</sequence>
<gene>
    <name evidence="1" type="ORF">CDX23_07580</name>
</gene>
<comment type="caution">
    <text evidence="1">The sequence shown here is derived from an EMBL/GenBank/DDBJ whole genome shotgun (WGS) entry which is preliminary data.</text>
</comment>
<reference evidence="1" key="1">
    <citation type="submission" date="2018-05" db="EMBL/GenBank/DDBJ databases">
        <authorList>
            <consortium name="PulseNet: The National Subtyping Network for Foodborne Disease Surveillance"/>
            <person name="Tarr C.L."/>
            <person name="Trees E."/>
            <person name="Katz L.S."/>
            <person name="Carleton-Romer H.A."/>
            <person name="Stroika S."/>
            <person name="Kucerova Z."/>
            <person name="Roache K.F."/>
            <person name="Sabol A.L."/>
            <person name="Besser J."/>
            <person name="Gerner-Smidt P."/>
        </authorList>
    </citation>
    <scope>NUCLEOTIDE SEQUENCE</scope>
    <source>
        <strain evidence="1">PNUSAC002059</strain>
    </source>
</reference>
<dbReference type="EMBL" id="AACHBK010000014">
    <property type="protein sequence ID" value="EAK5385122.1"/>
    <property type="molecule type" value="Genomic_DNA"/>
</dbReference>
<name>A0A5T0XZ41_CAMJU</name>
<organism evidence="1">
    <name type="scientific">Campylobacter jejuni</name>
    <dbReference type="NCBI Taxonomy" id="197"/>
    <lineage>
        <taxon>Bacteria</taxon>
        <taxon>Pseudomonadati</taxon>
        <taxon>Campylobacterota</taxon>
        <taxon>Epsilonproteobacteria</taxon>
        <taxon>Campylobacterales</taxon>
        <taxon>Campylobacteraceae</taxon>
        <taxon>Campylobacter</taxon>
    </lineage>
</organism>
<dbReference type="SUPFAM" id="SSF55729">
    <property type="entry name" value="Acyl-CoA N-acyltransferases (Nat)"/>
    <property type="match status" value="1"/>
</dbReference>